<feature type="compositionally biased region" description="Polar residues" evidence="5">
    <location>
        <begin position="21"/>
        <end position="34"/>
    </location>
</feature>
<dbReference type="Gene3D" id="3.30.70.330">
    <property type="match status" value="1"/>
</dbReference>
<dbReference type="InterPro" id="IPR012677">
    <property type="entry name" value="Nucleotide-bd_a/b_plait_sf"/>
</dbReference>
<dbReference type="GO" id="GO:0006397">
    <property type="term" value="P:mRNA processing"/>
    <property type="evidence" value="ECO:0007669"/>
    <property type="project" value="UniProtKB-KW"/>
</dbReference>
<reference evidence="7 8" key="1">
    <citation type="journal article" date="2021" name="Commun. Biol.">
        <title>The genome of Shorea leprosula (Dipterocarpaceae) highlights the ecological relevance of drought in aseasonal tropical rainforests.</title>
        <authorList>
            <person name="Ng K.K.S."/>
            <person name="Kobayashi M.J."/>
            <person name="Fawcett J.A."/>
            <person name="Hatakeyama M."/>
            <person name="Paape T."/>
            <person name="Ng C.H."/>
            <person name="Ang C.C."/>
            <person name="Tnah L.H."/>
            <person name="Lee C.T."/>
            <person name="Nishiyama T."/>
            <person name="Sese J."/>
            <person name="O'Brien M.J."/>
            <person name="Copetti D."/>
            <person name="Mohd Noor M.I."/>
            <person name="Ong R.C."/>
            <person name="Putra M."/>
            <person name="Sireger I.Z."/>
            <person name="Indrioko S."/>
            <person name="Kosugi Y."/>
            <person name="Izuno A."/>
            <person name="Isagi Y."/>
            <person name="Lee S.L."/>
            <person name="Shimizu K.K."/>
        </authorList>
    </citation>
    <scope>NUCLEOTIDE SEQUENCE [LARGE SCALE GENOMIC DNA]</scope>
    <source>
        <strain evidence="7">214</strain>
    </source>
</reference>
<accession>A0AAV5HZ36</accession>
<evidence type="ECO:0000256" key="5">
    <source>
        <dbReference type="SAM" id="MobiDB-lite"/>
    </source>
</evidence>
<keyword evidence="4" id="KW-0694">RNA-binding</keyword>
<keyword evidence="3" id="KW-0508">mRNA splicing</keyword>
<evidence type="ECO:0000313" key="7">
    <source>
        <dbReference type="EMBL" id="GKU90764.1"/>
    </source>
</evidence>
<gene>
    <name evidence="7" type="ORF">SLEP1_g4715</name>
</gene>
<dbReference type="Proteomes" id="UP001054252">
    <property type="component" value="Unassembled WGS sequence"/>
</dbReference>
<evidence type="ECO:0000259" key="6">
    <source>
        <dbReference type="PROSITE" id="PS50102"/>
    </source>
</evidence>
<evidence type="ECO:0000256" key="1">
    <source>
        <dbReference type="ARBA" id="ARBA00022664"/>
    </source>
</evidence>
<dbReference type="InterPro" id="IPR000504">
    <property type="entry name" value="RRM_dom"/>
</dbReference>
<dbReference type="GO" id="GO:0008380">
    <property type="term" value="P:RNA splicing"/>
    <property type="evidence" value="ECO:0007669"/>
    <property type="project" value="UniProtKB-KW"/>
</dbReference>
<dbReference type="GO" id="GO:0003723">
    <property type="term" value="F:RNA binding"/>
    <property type="evidence" value="ECO:0007669"/>
    <property type="project" value="UniProtKB-UniRule"/>
</dbReference>
<feature type="domain" description="RRM" evidence="6">
    <location>
        <begin position="56"/>
        <end position="133"/>
    </location>
</feature>
<name>A0AAV5HZ36_9ROSI</name>
<keyword evidence="1" id="KW-0507">mRNA processing</keyword>
<evidence type="ECO:0000313" key="8">
    <source>
        <dbReference type="Proteomes" id="UP001054252"/>
    </source>
</evidence>
<dbReference type="PANTHER" id="PTHR23147">
    <property type="entry name" value="SERINE/ARGININE RICH SPLICING FACTOR"/>
    <property type="match status" value="1"/>
</dbReference>
<proteinExistence type="predicted"/>
<dbReference type="EMBL" id="BPVZ01000004">
    <property type="protein sequence ID" value="GKU90764.1"/>
    <property type="molecule type" value="Genomic_DNA"/>
</dbReference>
<dbReference type="InterPro" id="IPR035979">
    <property type="entry name" value="RBD_domain_sf"/>
</dbReference>
<protein>
    <recommendedName>
        <fullName evidence="6">RRM domain-containing protein</fullName>
    </recommendedName>
</protein>
<dbReference type="AlphaFoldDB" id="A0AAV5HZ36"/>
<dbReference type="PROSITE" id="PS50102">
    <property type="entry name" value="RRM"/>
    <property type="match status" value="1"/>
</dbReference>
<organism evidence="7 8">
    <name type="scientific">Rubroshorea leprosula</name>
    <dbReference type="NCBI Taxonomy" id="152421"/>
    <lineage>
        <taxon>Eukaryota</taxon>
        <taxon>Viridiplantae</taxon>
        <taxon>Streptophyta</taxon>
        <taxon>Embryophyta</taxon>
        <taxon>Tracheophyta</taxon>
        <taxon>Spermatophyta</taxon>
        <taxon>Magnoliopsida</taxon>
        <taxon>eudicotyledons</taxon>
        <taxon>Gunneridae</taxon>
        <taxon>Pentapetalae</taxon>
        <taxon>rosids</taxon>
        <taxon>malvids</taxon>
        <taxon>Malvales</taxon>
        <taxon>Dipterocarpaceae</taxon>
        <taxon>Rubroshorea</taxon>
    </lineage>
</organism>
<feature type="region of interest" description="Disordered" evidence="5">
    <location>
        <begin position="21"/>
        <end position="42"/>
    </location>
</feature>
<dbReference type="SUPFAM" id="SSF54928">
    <property type="entry name" value="RNA-binding domain, RBD"/>
    <property type="match status" value="1"/>
</dbReference>
<sequence length="302" mass="36249">MRGRERERRWEDRRARARQTIQSRGFSGHENQFTTRKEHGRREPWGYDRGIYNQATPFFFTNFPDDWSYGDMWRTFLKFGRVYAIHSPQRKGREGSRFGFVRFLEVRDEWELERRLNGIVIESMKLRVNRPRYNETQKATIEERRKGGKLQQQRSYVDVVKDGREEKEGAVEIKRKSQMNRTDGQHKFQAWRTKERSNNRAGLELKTMKEDEEWLQDCMVGTVHSIEVVPLLQERFYMEGYFTCKVRPMGGKLVLLEGGDKDELRDLVELAADWLAQWFEEIQPWKLLGIPPSPLERLVRRR</sequence>
<dbReference type="GO" id="GO:0005681">
    <property type="term" value="C:spliceosomal complex"/>
    <property type="evidence" value="ECO:0007669"/>
    <property type="project" value="UniProtKB-KW"/>
</dbReference>
<keyword evidence="8" id="KW-1185">Reference proteome</keyword>
<keyword evidence="2" id="KW-0747">Spliceosome</keyword>
<evidence type="ECO:0000256" key="4">
    <source>
        <dbReference type="PROSITE-ProRule" id="PRU00176"/>
    </source>
</evidence>
<evidence type="ECO:0000256" key="2">
    <source>
        <dbReference type="ARBA" id="ARBA00022728"/>
    </source>
</evidence>
<dbReference type="InterPro" id="IPR050907">
    <property type="entry name" value="SRSF"/>
</dbReference>
<comment type="caution">
    <text evidence="7">The sequence shown here is derived from an EMBL/GenBank/DDBJ whole genome shotgun (WGS) entry which is preliminary data.</text>
</comment>
<evidence type="ECO:0000256" key="3">
    <source>
        <dbReference type="ARBA" id="ARBA00023187"/>
    </source>
</evidence>